<accession>A0A0A9HA04</accession>
<name>A0A0A9HA04_ARUDO</name>
<dbReference type="EMBL" id="GBRH01165282">
    <property type="protein sequence ID" value="JAE32614.1"/>
    <property type="molecule type" value="Transcribed_RNA"/>
</dbReference>
<feature type="region of interest" description="Disordered" evidence="1">
    <location>
        <begin position="89"/>
        <end position="121"/>
    </location>
</feature>
<evidence type="ECO:0000313" key="2">
    <source>
        <dbReference type="EMBL" id="JAE32614.1"/>
    </source>
</evidence>
<feature type="compositionally biased region" description="Polar residues" evidence="1">
    <location>
        <begin position="90"/>
        <end position="107"/>
    </location>
</feature>
<sequence length="197" mass="20354">MAGQSRGPGSLVSMLEHDRLSFADASTTASPAITLVSGAAPASPFSAPSPRDPTDILFSLEWKSNSKSDRSPPFTAAFSPSGSPFRAATGTVSAETLTSRGATLSPHSPTPAATGASMNSTGFNSGQSLPSTFLASATLPCFFFLPASRAGKQLILAITSKLSLALEFTVGIRRRARGAALSRCLRETPFAATTRRS</sequence>
<dbReference type="AlphaFoldDB" id="A0A0A9HA04"/>
<proteinExistence type="predicted"/>
<reference evidence="2" key="1">
    <citation type="submission" date="2014-09" db="EMBL/GenBank/DDBJ databases">
        <authorList>
            <person name="Magalhaes I.L.F."/>
            <person name="Oliveira U."/>
            <person name="Santos F.R."/>
            <person name="Vidigal T.H.D.A."/>
            <person name="Brescovit A.D."/>
            <person name="Santos A.J."/>
        </authorList>
    </citation>
    <scope>NUCLEOTIDE SEQUENCE</scope>
    <source>
        <tissue evidence="2">Shoot tissue taken approximately 20 cm above the soil surface</tissue>
    </source>
</reference>
<reference evidence="2" key="2">
    <citation type="journal article" date="2015" name="Data Brief">
        <title>Shoot transcriptome of the giant reed, Arundo donax.</title>
        <authorList>
            <person name="Barrero R.A."/>
            <person name="Guerrero F.D."/>
            <person name="Moolhuijzen P."/>
            <person name="Goolsby J.A."/>
            <person name="Tidwell J."/>
            <person name="Bellgard S.E."/>
            <person name="Bellgard M.I."/>
        </authorList>
    </citation>
    <scope>NUCLEOTIDE SEQUENCE</scope>
    <source>
        <tissue evidence="2">Shoot tissue taken approximately 20 cm above the soil surface</tissue>
    </source>
</reference>
<protein>
    <submittedName>
        <fullName evidence="2">Uncharacterized protein</fullName>
    </submittedName>
</protein>
<feature type="region of interest" description="Disordered" evidence="1">
    <location>
        <begin position="65"/>
        <end position="84"/>
    </location>
</feature>
<organism evidence="2">
    <name type="scientific">Arundo donax</name>
    <name type="common">Giant reed</name>
    <name type="synonym">Donax arundinaceus</name>
    <dbReference type="NCBI Taxonomy" id="35708"/>
    <lineage>
        <taxon>Eukaryota</taxon>
        <taxon>Viridiplantae</taxon>
        <taxon>Streptophyta</taxon>
        <taxon>Embryophyta</taxon>
        <taxon>Tracheophyta</taxon>
        <taxon>Spermatophyta</taxon>
        <taxon>Magnoliopsida</taxon>
        <taxon>Liliopsida</taxon>
        <taxon>Poales</taxon>
        <taxon>Poaceae</taxon>
        <taxon>PACMAD clade</taxon>
        <taxon>Arundinoideae</taxon>
        <taxon>Arundineae</taxon>
        <taxon>Arundo</taxon>
    </lineage>
</organism>
<evidence type="ECO:0000256" key="1">
    <source>
        <dbReference type="SAM" id="MobiDB-lite"/>
    </source>
</evidence>